<dbReference type="VEuPathDB" id="ToxoDB:ETH_00029665"/>
<keyword evidence="4" id="KW-1185">Reference proteome</keyword>
<evidence type="ECO:0000313" key="4">
    <source>
        <dbReference type="Proteomes" id="UP000030747"/>
    </source>
</evidence>
<dbReference type="Gene3D" id="2.60.260.20">
    <property type="entry name" value="Urease metallochaperone UreE, N-terminal domain"/>
    <property type="match status" value="2"/>
</dbReference>
<dbReference type="SMART" id="SM00271">
    <property type="entry name" value="DnaJ"/>
    <property type="match status" value="1"/>
</dbReference>
<dbReference type="InterPro" id="IPR008971">
    <property type="entry name" value="HSP40/DnaJ_pept-bd"/>
</dbReference>
<dbReference type="PANTHER" id="PTHR24078">
    <property type="entry name" value="DNAJ HOMOLOG SUBFAMILY C MEMBER"/>
    <property type="match status" value="1"/>
</dbReference>
<dbReference type="CDD" id="cd06257">
    <property type="entry name" value="DnaJ"/>
    <property type="match status" value="1"/>
</dbReference>
<accession>U6KU76</accession>
<dbReference type="VEuPathDB" id="ToxoDB:ETH2_1002800"/>
<dbReference type="GeneID" id="25255012"/>
<dbReference type="InterPro" id="IPR018253">
    <property type="entry name" value="DnaJ_domain_CS"/>
</dbReference>
<dbReference type="SUPFAM" id="SSF46565">
    <property type="entry name" value="Chaperone J-domain"/>
    <property type="match status" value="1"/>
</dbReference>
<gene>
    <name evidence="3" type="ORF">ETH_00029665</name>
</gene>
<dbReference type="InterPro" id="IPR051339">
    <property type="entry name" value="DnaJ_subfamily_B"/>
</dbReference>
<dbReference type="PRINTS" id="PR00625">
    <property type="entry name" value="JDOMAIN"/>
</dbReference>
<protein>
    <submittedName>
        <fullName evidence="3">Heat shock protein 40, putative</fullName>
    </submittedName>
</protein>
<dbReference type="InterPro" id="IPR001623">
    <property type="entry name" value="DnaJ_domain"/>
</dbReference>
<reference evidence="3" key="1">
    <citation type="submission" date="2013-10" db="EMBL/GenBank/DDBJ databases">
        <title>Genomic analysis of the causative agents of coccidiosis in chickens.</title>
        <authorList>
            <person name="Reid A.J."/>
            <person name="Blake D."/>
            <person name="Billington K."/>
            <person name="Browne H."/>
            <person name="Dunn M."/>
            <person name="Hung S."/>
            <person name="Kawahara F."/>
            <person name="Miranda-Saavedra D."/>
            <person name="Mourier T."/>
            <person name="Nagra H."/>
            <person name="Otto T.D."/>
            <person name="Rawlings N."/>
            <person name="Sanchez A."/>
            <person name="Sanders M."/>
            <person name="Subramaniam C."/>
            <person name="Tay Y."/>
            <person name="Dear P."/>
            <person name="Doerig C."/>
            <person name="Gruber A."/>
            <person name="Parkinson J."/>
            <person name="Shirley M."/>
            <person name="Wan K.L."/>
            <person name="Berriman M."/>
            <person name="Tomley F."/>
            <person name="Pain A."/>
        </authorList>
    </citation>
    <scope>NUCLEOTIDE SEQUENCE [LARGE SCALE GENOMIC DNA]</scope>
    <source>
        <strain evidence="3">Houghton</strain>
    </source>
</reference>
<keyword evidence="3" id="KW-0346">Stress response</keyword>
<dbReference type="EMBL" id="HG674134">
    <property type="protein sequence ID" value="CDJ39060.1"/>
    <property type="molecule type" value="Genomic_DNA"/>
</dbReference>
<dbReference type="SUPFAM" id="SSF49493">
    <property type="entry name" value="HSP40/DnaJ peptide-binding domain"/>
    <property type="match status" value="2"/>
</dbReference>
<dbReference type="Proteomes" id="UP000030747">
    <property type="component" value="Unassembled WGS sequence"/>
</dbReference>
<dbReference type="PROSITE" id="PS50076">
    <property type="entry name" value="DNAJ_2"/>
    <property type="match status" value="1"/>
</dbReference>
<dbReference type="OMA" id="RVCPTCV"/>
<feature type="domain" description="J" evidence="2">
    <location>
        <begin position="4"/>
        <end position="72"/>
    </location>
</feature>
<dbReference type="PANTHER" id="PTHR24078:SF553">
    <property type="entry name" value="DNAJ HOMOLOG SUBFAMILY B MEMBER 5"/>
    <property type="match status" value="1"/>
</dbReference>
<dbReference type="InterPro" id="IPR036869">
    <property type="entry name" value="J_dom_sf"/>
</dbReference>
<dbReference type="OrthoDB" id="550424at2759"/>
<dbReference type="GO" id="GO:0051087">
    <property type="term" value="F:protein-folding chaperone binding"/>
    <property type="evidence" value="ECO:0007669"/>
    <property type="project" value="TreeGrafter"/>
</dbReference>
<dbReference type="GO" id="GO:0005829">
    <property type="term" value="C:cytosol"/>
    <property type="evidence" value="ECO:0007669"/>
    <property type="project" value="TreeGrafter"/>
</dbReference>
<dbReference type="CDD" id="cd10747">
    <property type="entry name" value="DnaJ_C"/>
    <property type="match status" value="1"/>
</dbReference>
<name>U6KU76_EIMTE</name>
<dbReference type="Pfam" id="PF00226">
    <property type="entry name" value="DnaJ"/>
    <property type="match status" value="1"/>
</dbReference>
<reference evidence="3" key="2">
    <citation type="submission" date="2013-10" db="EMBL/GenBank/DDBJ databases">
        <authorList>
            <person name="Aslett M."/>
        </authorList>
    </citation>
    <scope>NUCLEOTIDE SEQUENCE [LARGE SCALE GENOMIC DNA]</scope>
    <source>
        <strain evidence="3">Houghton</strain>
    </source>
</reference>
<keyword evidence="1" id="KW-0143">Chaperone</keyword>
<dbReference type="Pfam" id="PF01556">
    <property type="entry name" value="DnaJ_C"/>
    <property type="match status" value="1"/>
</dbReference>
<dbReference type="InterPro" id="IPR002939">
    <property type="entry name" value="DnaJ_C"/>
</dbReference>
<proteinExistence type="predicted"/>
<evidence type="ECO:0000256" key="1">
    <source>
        <dbReference type="ARBA" id="ARBA00023186"/>
    </source>
</evidence>
<organism evidence="3 4">
    <name type="scientific">Eimeria tenella</name>
    <name type="common">Coccidian parasite</name>
    <dbReference type="NCBI Taxonomy" id="5802"/>
    <lineage>
        <taxon>Eukaryota</taxon>
        <taxon>Sar</taxon>
        <taxon>Alveolata</taxon>
        <taxon>Apicomplexa</taxon>
        <taxon>Conoidasida</taxon>
        <taxon>Coccidia</taxon>
        <taxon>Eucoccidiorida</taxon>
        <taxon>Eimeriorina</taxon>
        <taxon>Eimeriidae</taxon>
        <taxon>Eimeria</taxon>
    </lineage>
</organism>
<dbReference type="GO" id="GO:0051082">
    <property type="term" value="F:unfolded protein binding"/>
    <property type="evidence" value="ECO:0007669"/>
    <property type="project" value="InterPro"/>
</dbReference>
<dbReference type="AlphaFoldDB" id="U6KU76"/>
<dbReference type="FunFam" id="2.60.260.20:FF:000006">
    <property type="entry name" value="DnaJ subfamily B member 13"/>
    <property type="match status" value="1"/>
</dbReference>
<dbReference type="Gene3D" id="1.10.287.110">
    <property type="entry name" value="DnaJ domain"/>
    <property type="match status" value="1"/>
</dbReference>
<dbReference type="GO" id="GO:0006457">
    <property type="term" value="P:protein folding"/>
    <property type="evidence" value="ECO:0007669"/>
    <property type="project" value="InterPro"/>
</dbReference>
<dbReference type="FunFam" id="2.60.260.20:FF:000015">
    <property type="entry name" value="Heat shock protein 40"/>
    <property type="match status" value="1"/>
</dbReference>
<evidence type="ECO:0000313" key="3">
    <source>
        <dbReference type="EMBL" id="CDJ39060.1"/>
    </source>
</evidence>
<dbReference type="RefSeq" id="XP_013229815.1">
    <property type="nucleotide sequence ID" value="XM_013374361.1"/>
</dbReference>
<evidence type="ECO:0000259" key="2">
    <source>
        <dbReference type="PROSITE" id="PS50076"/>
    </source>
</evidence>
<sequence length="337" mass="37255">MGKDYYRILGVPREATEADLKKAYRKLAMKWHPDKHADPEAKKKAEAQFKDIAEAYDVLSDKERRQIYDKFGEEGLKGGAGAPSGSPGGANVFYREVDPSEIFSRFFGTDRMSGDSEDPFSHPIFGMAGAGGPFGMRFSTSGGRRCGSMQGMSSSSKPRSYERDLVCTLEELYTGTTKKMKIGRTRFHNGRPVKEDNVVTVDVKAGWKEGTKITFSGEGGQETPNGPPGDLIFVVKCKPHSRFTRDGSHLIYKVPVPLLKALVGFTVPVTTLDNRTLHVKVDQVVNPKYRKVVPGEGMPISKKPGEKGDLIIEFDIIFPRTLSDDQKTKLKEILANS</sequence>
<dbReference type="PROSITE" id="PS00636">
    <property type="entry name" value="DNAJ_1"/>
    <property type="match status" value="1"/>
</dbReference>